<evidence type="ECO:0000259" key="11">
    <source>
        <dbReference type="PROSITE" id="PS51233"/>
    </source>
</evidence>
<feature type="disulfide bond" evidence="7">
    <location>
        <begin position="197"/>
        <end position="200"/>
    </location>
</feature>
<protein>
    <submittedName>
        <fullName evidence="12">Uncharacterized protein</fullName>
    </submittedName>
</protein>
<evidence type="ECO:0000256" key="8">
    <source>
        <dbReference type="SAM" id="MobiDB-lite"/>
    </source>
</evidence>
<dbReference type="GO" id="GO:0005319">
    <property type="term" value="F:lipid transporter activity"/>
    <property type="evidence" value="ECO:0007669"/>
    <property type="project" value="InterPro"/>
</dbReference>
<feature type="domain" description="VWFD" evidence="11">
    <location>
        <begin position="1370"/>
        <end position="1545"/>
    </location>
</feature>
<organism evidence="12 13">
    <name type="scientific">Oryzias melastigma</name>
    <name type="common">Marine medaka</name>
    <dbReference type="NCBI Taxonomy" id="30732"/>
    <lineage>
        <taxon>Eukaryota</taxon>
        <taxon>Metazoa</taxon>
        <taxon>Chordata</taxon>
        <taxon>Craniata</taxon>
        <taxon>Vertebrata</taxon>
        <taxon>Euteleostomi</taxon>
        <taxon>Actinopterygii</taxon>
        <taxon>Neopterygii</taxon>
        <taxon>Teleostei</taxon>
        <taxon>Neoteleostei</taxon>
        <taxon>Acanthomorphata</taxon>
        <taxon>Ovalentaria</taxon>
        <taxon>Atherinomorphae</taxon>
        <taxon>Beloniformes</taxon>
        <taxon>Adrianichthyidae</taxon>
        <taxon>Oryziinae</taxon>
        <taxon>Oryzias</taxon>
    </lineage>
</organism>
<dbReference type="InterPro" id="IPR011030">
    <property type="entry name" value="Lipovitellin_superhlx_dom"/>
</dbReference>
<dbReference type="PANTHER" id="PTHR23345">
    <property type="entry name" value="VITELLOGENIN-RELATED"/>
    <property type="match status" value="1"/>
</dbReference>
<dbReference type="InterPro" id="IPR015258">
    <property type="entry name" value="Vitellinogen_b-sht_shell"/>
</dbReference>
<dbReference type="GO" id="GO:0045735">
    <property type="term" value="F:nutrient reservoir activity"/>
    <property type="evidence" value="ECO:0007669"/>
    <property type="project" value="UniProtKB-KW"/>
</dbReference>
<dbReference type="PROSITE" id="PS51233">
    <property type="entry name" value="VWFD"/>
    <property type="match status" value="1"/>
</dbReference>
<evidence type="ECO:0000256" key="9">
    <source>
        <dbReference type="SAM" id="SignalP"/>
    </source>
</evidence>
<feature type="signal peptide" evidence="9">
    <location>
        <begin position="1"/>
        <end position="20"/>
    </location>
</feature>
<keyword evidence="1" id="KW-0597">Phosphoprotein</keyword>
<evidence type="ECO:0000256" key="1">
    <source>
        <dbReference type="ARBA" id="ARBA00022553"/>
    </source>
</evidence>
<reference evidence="12" key="1">
    <citation type="submission" date="2025-08" db="UniProtKB">
        <authorList>
            <consortium name="Ensembl"/>
        </authorList>
    </citation>
    <scope>IDENTIFICATION</scope>
</reference>
<evidence type="ECO:0000313" key="13">
    <source>
        <dbReference type="Proteomes" id="UP000261560"/>
    </source>
</evidence>
<dbReference type="GO" id="GO:0071391">
    <property type="term" value="P:cellular response to estrogen stimulus"/>
    <property type="evidence" value="ECO:0007669"/>
    <property type="project" value="TreeGrafter"/>
</dbReference>
<dbReference type="SUPFAM" id="SSF56968">
    <property type="entry name" value="Lipovitellin-phosvitin complex, beta-sheet shell regions"/>
    <property type="match status" value="3"/>
</dbReference>
<accession>A0A3B3DKJ2</accession>
<dbReference type="FunFam" id="2.20.90.10:FF:000001">
    <property type="entry name" value="Vitellogenin 7"/>
    <property type="match status" value="1"/>
</dbReference>
<comment type="function">
    <text evidence="6">Precursor of the major egg-yolk proteins that are sources of nutrients during early development of oviparous organisms.</text>
</comment>
<feature type="chain" id="PRO_5017467370" evidence="9">
    <location>
        <begin position="21"/>
        <end position="1631"/>
    </location>
</feature>
<name>A0A3B3DKJ2_ORYME</name>
<dbReference type="FunFam" id="2.20.80.10:FF:000001">
    <property type="entry name" value="Vitellogenin 7"/>
    <property type="match status" value="1"/>
</dbReference>
<dbReference type="Pfam" id="PF09172">
    <property type="entry name" value="Vit_open_b-sht"/>
    <property type="match status" value="1"/>
</dbReference>
<dbReference type="Gene3D" id="2.20.50.20">
    <property type="entry name" value="Lipovitellin. Chain A, domain 3"/>
    <property type="match status" value="2"/>
</dbReference>
<dbReference type="Gene3D" id="2.30.230.10">
    <property type="entry name" value="Lipovitellin, beta-sheet shell regions, chain A"/>
    <property type="match status" value="1"/>
</dbReference>
<dbReference type="Pfam" id="PF01347">
    <property type="entry name" value="Vitellogenin_N"/>
    <property type="match status" value="1"/>
</dbReference>
<feature type="disulfide bond" evidence="7">
    <location>
        <begin position="155"/>
        <end position="181"/>
    </location>
</feature>
<dbReference type="InterPro" id="IPR001747">
    <property type="entry name" value="Vitellogenin_N"/>
</dbReference>
<proteinExistence type="predicted"/>
<keyword evidence="3" id="KW-0758">Storage protein</keyword>
<keyword evidence="4 7" id="KW-1015">Disulfide bond</keyword>
<keyword evidence="13" id="KW-1185">Reference proteome</keyword>
<evidence type="ECO:0000256" key="6">
    <source>
        <dbReference type="ARBA" id="ARBA00057087"/>
    </source>
</evidence>
<dbReference type="Gene3D" id="2.20.90.10">
    <property type="entry name" value="Vitellinogen, beta-sheet shell domain"/>
    <property type="match status" value="1"/>
</dbReference>
<feature type="compositionally biased region" description="Low complexity" evidence="8">
    <location>
        <begin position="1053"/>
        <end position="1097"/>
    </location>
</feature>
<dbReference type="Gene3D" id="2.20.80.10">
    <property type="entry name" value="Lipovitellin-phosvitin complex, chain A, domain 4"/>
    <property type="match status" value="1"/>
</dbReference>
<dbReference type="PaxDb" id="30732-ENSOMEP00000030431"/>
<dbReference type="InterPro" id="IPR050733">
    <property type="entry name" value="Vitellogenin/Apolipophorin"/>
</dbReference>
<keyword evidence="2 9" id="KW-0732">Signal</keyword>
<dbReference type="PANTHER" id="PTHR23345:SF9">
    <property type="entry name" value="VITELLOGENIN-RELATED"/>
    <property type="match status" value="1"/>
</dbReference>
<evidence type="ECO:0000313" key="12">
    <source>
        <dbReference type="Ensembl" id="ENSOMEP00000030431.1"/>
    </source>
</evidence>
<dbReference type="SMART" id="SM00216">
    <property type="entry name" value="VWD"/>
    <property type="match status" value="1"/>
</dbReference>
<evidence type="ECO:0000256" key="4">
    <source>
        <dbReference type="ARBA" id="ARBA00023157"/>
    </source>
</evidence>
<dbReference type="SUPFAM" id="SSF48431">
    <property type="entry name" value="Lipovitellin-phosvitin complex, superhelical domain"/>
    <property type="match status" value="1"/>
</dbReference>
<evidence type="ECO:0000256" key="5">
    <source>
        <dbReference type="ARBA" id="ARBA00023180"/>
    </source>
</evidence>
<dbReference type="STRING" id="30732.ENSOMEP00000030431"/>
<evidence type="ECO:0000256" key="3">
    <source>
        <dbReference type="ARBA" id="ARBA00022761"/>
    </source>
</evidence>
<dbReference type="InterPro" id="IPR001846">
    <property type="entry name" value="VWF_type-D"/>
</dbReference>
<dbReference type="InterPro" id="IPR015819">
    <property type="entry name" value="Lipid_transp_b-sht_shell"/>
</dbReference>
<feature type="domain" description="Vitellogenin" evidence="10">
    <location>
        <begin position="17"/>
        <end position="652"/>
    </location>
</feature>
<dbReference type="InterPro" id="IPR015816">
    <property type="entry name" value="Vitellinogen_b-sht_N"/>
</dbReference>
<dbReference type="PROSITE" id="PS51211">
    <property type="entry name" value="VITELLOGENIN"/>
    <property type="match status" value="1"/>
</dbReference>
<evidence type="ECO:0000256" key="2">
    <source>
        <dbReference type="ARBA" id="ARBA00022729"/>
    </source>
</evidence>
<dbReference type="GO" id="GO:0032355">
    <property type="term" value="P:response to estradiol"/>
    <property type="evidence" value="ECO:0007669"/>
    <property type="project" value="TreeGrafter"/>
</dbReference>
<dbReference type="FunFam" id="1.25.10.20:FF:000002">
    <property type="entry name" value="Vitellogenin 7"/>
    <property type="match status" value="1"/>
</dbReference>
<dbReference type="Ensembl" id="ENSOMET00000020795.1">
    <property type="protein sequence ID" value="ENSOMEP00000030431.1"/>
    <property type="gene ID" value="ENSOMEG00000014709.1"/>
</dbReference>
<dbReference type="SMART" id="SM00638">
    <property type="entry name" value="LPD_N"/>
    <property type="match status" value="1"/>
</dbReference>
<keyword evidence="5" id="KW-0325">Glycoprotein</keyword>
<reference evidence="12" key="2">
    <citation type="submission" date="2025-09" db="UniProtKB">
        <authorList>
            <consortium name="Ensembl"/>
        </authorList>
    </citation>
    <scope>IDENTIFICATION</scope>
</reference>
<evidence type="ECO:0000256" key="7">
    <source>
        <dbReference type="PROSITE-ProRule" id="PRU00557"/>
    </source>
</evidence>
<dbReference type="SMART" id="SM01169">
    <property type="entry name" value="DUF1943"/>
    <property type="match status" value="1"/>
</dbReference>
<comment type="caution">
    <text evidence="7">Lacks conserved residue(s) required for the propagation of feature annotation.</text>
</comment>
<dbReference type="Gene3D" id="1.25.10.20">
    <property type="entry name" value="Vitellinogen, superhelical"/>
    <property type="match status" value="1"/>
</dbReference>
<feature type="region of interest" description="Disordered" evidence="8">
    <location>
        <begin position="1051"/>
        <end position="1097"/>
    </location>
</feature>
<dbReference type="FunFam" id="2.30.230.10:FF:000002">
    <property type="entry name" value="Vitellogenin 7"/>
    <property type="match status" value="1"/>
</dbReference>
<dbReference type="FunFam" id="2.20.50.20:FF:000002">
    <property type="entry name" value="Vitellogenin"/>
    <property type="match status" value="1"/>
</dbReference>
<dbReference type="Pfam" id="PF09175">
    <property type="entry name" value="Vit_b-sht_shell"/>
    <property type="match status" value="1"/>
</dbReference>
<dbReference type="GeneTree" id="ENSGT00530000064273"/>
<dbReference type="OMA" id="EDCPILC"/>
<dbReference type="InterPro" id="IPR015255">
    <property type="entry name" value="Vitellinogen_open_b-sht"/>
</dbReference>
<sequence length="1631" mass="181685">MREVVLALCLALVAPDFSTGKTYVYKYEVSIMNSLPDEGLARAGLNLSCKFLISALDQDTYTLKLVDPKMSEFNGIWPKDRTEPVENIPEALEPEFQIPIKFEYKNGAVGKVYAPEQFSDLLLNFYRGFLSILQLNIKKTHNVYDLHEAGIEGVCRSLYSVNEDLRAERIFLTKTRDMNHCQERIYRDMGMAYTEKCDECQKKSKTLIGSASYTYVLKQVPSGIMILEADVNELIQFSPLSERHGAAQTETKQTLVFLEIQNSPIKPISAEYHHRGSLKYEFSNEFEWTPLQLVNIKDLQGQTAEILNHLVTQNAEKLNDQAPLKYLELTHLLRLALYEDLEVLWNKYKNLPSHRLWLLEAVSASGTSAALRFIKEKFVAEDLSVVEAVRTLAAAVHMVTARSESINLFETLMEDNKINANPVLREIVFLGYGTLISKYCAESDVCPIEYIKKHLSEAVSKGETEDIILYVKVLGNAGHPSSLKSITKIMPIHGTAAASLPIRVHIEAIMALRNIAKKEPRMVQELALQLYMDKALDPELRMLSCIVLFETNPSMALVSTLANAVKSEENLQVASFTYSHMKSLSRSASIIHPSVAAACNVAMKILSPKLDRLSLRYSKAVYGEAYSSSFMLGSAATAFYINDAATFLPRSLVAKTKAFFAGAAVDVLEIGVRTDGLQETLLKNPSSLNSADRITKMKRVIKALSHWKSLPNNKPLVSCYVKLFGQEIAFANIDKPMIEWAIALASGPSLQKYGIKALKTLLLSGVSFNYTMPVMITEIRRILPTTSGISLELSFYSAAVAAAAVKVKPTLTPRLPEDFPLSRLLETDIELETEIRPSFAMDTYAIMGTNSPLYHAFIMSRAKINSTLPSKISAKLHIKEGDFKIEALPDSAPENITAGSVETFAVIRNVLDPTAERITPILPYKVMRSSTSQNFSNKESSENFQEDVKQKVPLLAKRYCTKYRAIGLKACFKVATENAAFIHDTALYRMIGSQNASFSITPIEGEAVERLEMEVKVGAKAAEKIIKQINLNDGAATVLSKLNKILALNKNHTSSSSSSSSRSSSSKHSSKSSSSSSISSSHHSSSSSHTSSSSRLTSTMSFSNSARSSSASSLASLLSAESSSSRDSARRSMVEIEKLFHCNKQLLHNNVATNPMLKRKTFVFPQQKNKFLDERDAAVVVSVRAVRANQKDLGYQVVVYVDKPNARLQIILSPLSESNWKLCADGVWLSKHKITAKLAWGAECKEYSTMITGETGLVSSSPATRLRLSWEKLPSYVKLYGEKVYDYMPNKMLADLIKAKRANSTRQLSFTVVAKSEKTVELIAKTPQHTSYNMTLHLPITLPLQELKTLTPFEEVIDKVHYVFVKVVAAECSFYNNTLRTFNNRRYMNKMPESCYQVLTQDCTEELKFMVLQMKDSTRQNRFNVKIADIDIDLYPKESEVYVKVNGMVIPLTSLPYQHPTASIEIRESEEGVSVYAAGHGLHEVYVNKTSWRIKIADWMKGKTCGLCGKADGEVRQDYRSPNGRLAKNSVSFALSWILPAESCKDNTECRMKYESIQLEKNVNVHGQDSTCFSVEPVLRCLPGCSPVKTTAVNVGFKYSTWDPSNIFDSSVDLRDSTEAHLACSCTAQCS</sequence>
<dbReference type="Pfam" id="PF00094">
    <property type="entry name" value="VWD"/>
    <property type="match status" value="1"/>
</dbReference>
<dbReference type="SMART" id="SM01170">
    <property type="entry name" value="DUF1944"/>
    <property type="match status" value="1"/>
</dbReference>
<dbReference type="InterPro" id="IPR015817">
    <property type="entry name" value="Vitellinogen_open_b-sht_sub1"/>
</dbReference>
<dbReference type="Proteomes" id="UP000261560">
    <property type="component" value="Unplaced"/>
</dbReference>
<evidence type="ECO:0000259" key="10">
    <source>
        <dbReference type="PROSITE" id="PS51211"/>
    </source>
</evidence>
<dbReference type="InterPro" id="IPR037088">
    <property type="entry name" value="Vitellinogen_b-sht_shell_sf"/>
</dbReference>
<dbReference type="FunFam" id="2.20.50.20:FF:000001">
    <property type="entry name" value="Vitellogenin 5"/>
    <property type="match status" value="1"/>
</dbReference>